<evidence type="ECO:0000313" key="7">
    <source>
        <dbReference type="Proteomes" id="UP001210865"/>
    </source>
</evidence>
<dbReference type="InterPro" id="IPR040719">
    <property type="entry name" value="DUF5597"/>
</dbReference>
<evidence type="ECO:0000256" key="1">
    <source>
        <dbReference type="ARBA" id="ARBA00022801"/>
    </source>
</evidence>
<dbReference type="Pfam" id="PF02449">
    <property type="entry name" value="Glyco_hydro_42"/>
    <property type="match status" value="1"/>
</dbReference>
<feature type="domain" description="DUF5597" evidence="5">
    <location>
        <begin position="379"/>
        <end position="515"/>
    </location>
</feature>
<keyword evidence="1" id="KW-0378">Hydrolase</keyword>
<name>A0ABY7NKI4_9SPHN</name>
<evidence type="ECO:0000259" key="5">
    <source>
        <dbReference type="Pfam" id="PF18120"/>
    </source>
</evidence>
<keyword evidence="7" id="KW-1185">Reference proteome</keyword>
<evidence type="ECO:0000256" key="2">
    <source>
        <dbReference type="ARBA" id="ARBA00023295"/>
    </source>
</evidence>
<proteinExistence type="predicted"/>
<organism evidence="6 7">
    <name type="scientific">Sphingomonas abietis</name>
    <dbReference type="NCBI Taxonomy" id="3012344"/>
    <lineage>
        <taxon>Bacteria</taxon>
        <taxon>Pseudomonadati</taxon>
        <taxon>Pseudomonadota</taxon>
        <taxon>Alphaproteobacteria</taxon>
        <taxon>Sphingomonadales</taxon>
        <taxon>Sphingomonadaceae</taxon>
        <taxon>Sphingomonas</taxon>
    </lineage>
</organism>
<accession>A0ABY7NKI4</accession>
<reference evidence="6 7" key="1">
    <citation type="submission" date="2022-12" db="EMBL/GenBank/DDBJ databases">
        <title>Sphingomonas abieness sp. nov., an endophytic bacterium isolated from Abies koreana.</title>
        <authorList>
            <person name="Jiang L."/>
            <person name="Lee J."/>
        </authorList>
    </citation>
    <scope>NUCLEOTIDE SEQUENCE [LARGE SCALE GENOMIC DNA]</scope>
    <source>
        <strain evidence="7">PAMB 00755</strain>
    </source>
</reference>
<feature type="domain" description="Glycoside hydrolase family 42 N-terminal" evidence="4">
    <location>
        <begin position="61"/>
        <end position="204"/>
    </location>
</feature>
<feature type="signal peptide" evidence="3">
    <location>
        <begin position="1"/>
        <end position="16"/>
    </location>
</feature>
<gene>
    <name evidence="6" type="ORF">PBT88_12455</name>
</gene>
<protein>
    <submittedName>
        <fullName evidence="6">DUF5597 domain-containing protein</fullName>
    </submittedName>
</protein>
<evidence type="ECO:0000313" key="6">
    <source>
        <dbReference type="EMBL" id="WBO21016.1"/>
    </source>
</evidence>
<keyword evidence="3" id="KW-0732">Signal</keyword>
<dbReference type="RefSeq" id="WP_270075666.1">
    <property type="nucleotide sequence ID" value="NZ_CP115174.1"/>
</dbReference>
<sequence>MLGAALLAAGSAPAMAGELPRIVNQPGHQALIVDGAPYLMLGAQVNNSSAWPAMLPKVWPMIEQLHANTVEVPIAWEQIEPVEGQFDFSFLDTLLAQARTHQVHLVLLWFGTWKNTAPGYAPAWVKLDNKRFPRMIDEKGETVYALSPFAKTTLDADRKAFVALMTHLKAADPDNTVIMMQVENETGTYGTVRDHSPAADKAFAAPAPAALVRRMGGKPGPWAQAFGKDADEYFHAWAIASYVDAVAKAGKAVKPLPMYANAALSDAFKPQDPKTYAAGGPTHHVIDVWKVAAPSIDVLGPDIYKSDFATYMKYLELYGRADNPLFVPETGNAKDYARFFFPVVGRHGIGFSPFGMDSTGFVNFPLGAAKLDAETVDAFAANYRLFRPMERVWAKLAYEGKTWGVAEPTDPAANHMQMLELGRWKATLGFGQGQFGTDAPKGNAEPSGGVAIAELSPNEYLVTGYHARVTFDLAAAKPGEHMILDRVEEGHYDAQGQWVFDRLWNGDQTDFGLNFTSAPQVLKVRLATYR</sequence>
<dbReference type="SUPFAM" id="SSF51445">
    <property type="entry name" value="(Trans)glycosidases"/>
    <property type="match status" value="1"/>
</dbReference>
<dbReference type="InterPro" id="IPR017853">
    <property type="entry name" value="GH"/>
</dbReference>
<dbReference type="Proteomes" id="UP001210865">
    <property type="component" value="Chromosome"/>
</dbReference>
<evidence type="ECO:0000256" key="3">
    <source>
        <dbReference type="SAM" id="SignalP"/>
    </source>
</evidence>
<dbReference type="Gene3D" id="2.60.220.20">
    <property type="entry name" value="putative beta-Galactosidase from caulobacter crescentus"/>
    <property type="match status" value="1"/>
</dbReference>
<dbReference type="Pfam" id="PF18120">
    <property type="entry name" value="DUF5597"/>
    <property type="match status" value="1"/>
</dbReference>
<keyword evidence="2" id="KW-0326">Glycosidase</keyword>
<feature type="chain" id="PRO_5046998400" evidence="3">
    <location>
        <begin position="17"/>
        <end position="530"/>
    </location>
</feature>
<evidence type="ECO:0000259" key="4">
    <source>
        <dbReference type="Pfam" id="PF02449"/>
    </source>
</evidence>
<dbReference type="EMBL" id="CP115174">
    <property type="protein sequence ID" value="WBO21016.1"/>
    <property type="molecule type" value="Genomic_DNA"/>
</dbReference>
<dbReference type="Gene3D" id="3.20.20.80">
    <property type="entry name" value="Glycosidases"/>
    <property type="match status" value="1"/>
</dbReference>
<dbReference type="InterPro" id="IPR013529">
    <property type="entry name" value="Glyco_hydro_42_N"/>
</dbReference>